<organism evidence="1 2">
    <name type="scientific">Colwellia psychrerythraea</name>
    <name type="common">Vibrio psychroerythus</name>
    <dbReference type="NCBI Taxonomy" id="28229"/>
    <lineage>
        <taxon>Bacteria</taxon>
        <taxon>Pseudomonadati</taxon>
        <taxon>Pseudomonadota</taxon>
        <taxon>Gammaproteobacteria</taxon>
        <taxon>Alteromonadales</taxon>
        <taxon>Colwelliaceae</taxon>
        <taxon>Colwellia</taxon>
    </lineage>
</organism>
<evidence type="ECO:0000313" key="1">
    <source>
        <dbReference type="EMBL" id="KGJ88991.1"/>
    </source>
</evidence>
<dbReference type="Gene3D" id="1.25.40.10">
    <property type="entry name" value="Tetratricopeptide repeat domain"/>
    <property type="match status" value="1"/>
</dbReference>
<dbReference type="AlphaFoldDB" id="A0A099KF56"/>
<reference evidence="1 2" key="1">
    <citation type="submission" date="2014-08" db="EMBL/GenBank/DDBJ databases">
        <title>Genomic and Phenotypic Diversity of Colwellia psychrerythraea strains from Disparate Marine Basins.</title>
        <authorList>
            <person name="Techtmann S.M."/>
            <person name="Stelling S.C."/>
            <person name="Utturkar S.M."/>
            <person name="Alshibli N."/>
            <person name="Harris A."/>
            <person name="Brown S.D."/>
            <person name="Hazen T.C."/>
        </authorList>
    </citation>
    <scope>NUCLEOTIDE SEQUENCE [LARGE SCALE GENOMIC DNA]</scope>
    <source>
        <strain evidence="1 2">GAB14E</strain>
    </source>
</reference>
<sequence length="352" mass="40324">MKAITSIFVIMLRLLTIFIILFVTHAASAEFSSEVLLEKLAEAKDYLGVQPSNSSKILKKYLNEIDQLSINNQLTWHQNLLRASISLNDLKQVESTVRLMLAYPELETETDKFVSLLSSLGIFLRRSGYPQESIWLFDCGLNQGIKNYKQKISLLISKATSLKYLKKYSQAKATFAHALQLAKQHNDEIFIGSIYNSLGNMAIIEEEYILAKEYLINALQVSQKISRRTGQIIAGLQLLMLSILDNDLILYDKLHYRISRLTLMSDSETRHAYLFWIEKAHQVSKGKELSAEEQEELVVKLYFIKIVSVNLHNQLVEKLAKPMGIKILPIVKEYSQYKGDLLNHIHQCKLSK</sequence>
<name>A0A099KF56_COLPS</name>
<proteinExistence type="predicted"/>
<comment type="caution">
    <text evidence="1">The sequence shown here is derived from an EMBL/GenBank/DDBJ whole genome shotgun (WGS) entry which is preliminary data.</text>
</comment>
<dbReference type="EMBL" id="JQEC01000057">
    <property type="protein sequence ID" value="KGJ88991.1"/>
    <property type="molecule type" value="Genomic_DNA"/>
</dbReference>
<protein>
    <recommendedName>
        <fullName evidence="3">TPR domain protein</fullName>
    </recommendedName>
</protein>
<evidence type="ECO:0000313" key="2">
    <source>
        <dbReference type="Proteomes" id="UP000029868"/>
    </source>
</evidence>
<dbReference type="SMART" id="SM00028">
    <property type="entry name" value="TPR"/>
    <property type="match status" value="2"/>
</dbReference>
<evidence type="ECO:0008006" key="3">
    <source>
        <dbReference type="Google" id="ProtNLM"/>
    </source>
</evidence>
<gene>
    <name evidence="1" type="ORF">GAB14E_3987</name>
</gene>
<accession>A0A099KF56</accession>
<dbReference type="Proteomes" id="UP000029868">
    <property type="component" value="Unassembled WGS sequence"/>
</dbReference>
<dbReference type="InterPro" id="IPR011990">
    <property type="entry name" value="TPR-like_helical_dom_sf"/>
</dbReference>
<dbReference type="SUPFAM" id="SSF48452">
    <property type="entry name" value="TPR-like"/>
    <property type="match status" value="1"/>
</dbReference>
<dbReference type="PATRIC" id="fig|28229.3.peg.3958"/>
<dbReference type="InterPro" id="IPR019734">
    <property type="entry name" value="TPR_rpt"/>
</dbReference>